<evidence type="ECO:0000256" key="1">
    <source>
        <dbReference type="PROSITE-ProRule" id="PRU00339"/>
    </source>
</evidence>
<dbReference type="EMBL" id="JAGTXO010000014">
    <property type="protein sequence ID" value="KAG8464133.1"/>
    <property type="molecule type" value="Genomic_DNA"/>
</dbReference>
<dbReference type="Proteomes" id="UP000751190">
    <property type="component" value="Unassembled WGS sequence"/>
</dbReference>
<feature type="repeat" description="TPR" evidence="1">
    <location>
        <begin position="334"/>
        <end position="367"/>
    </location>
</feature>
<dbReference type="PROSITE" id="PS50005">
    <property type="entry name" value="TPR"/>
    <property type="match status" value="1"/>
</dbReference>
<evidence type="ECO:0000256" key="2">
    <source>
        <dbReference type="SAM" id="MobiDB-lite"/>
    </source>
</evidence>
<gene>
    <name evidence="3" type="ORF">KFE25_000301</name>
</gene>
<protein>
    <submittedName>
        <fullName evidence="3">Uncharacterized protein</fullName>
    </submittedName>
</protein>
<accession>A0A8J5XCL0</accession>
<dbReference type="SUPFAM" id="SSF48452">
    <property type="entry name" value="TPR-like"/>
    <property type="match status" value="1"/>
</dbReference>
<proteinExistence type="predicted"/>
<dbReference type="OMA" id="CYDANSQ"/>
<feature type="region of interest" description="Disordered" evidence="2">
    <location>
        <begin position="1"/>
        <end position="54"/>
    </location>
</feature>
<comment type="caution">
    <text evidence="3">The sequence shown here is derived from an EMBL/GenBank/DDBJ whole genome shotgun (WGS) entry which is preliminary data.</text>
</comment>
<keyword evidence="1" id="KW-0802">TPR repeat</keyword>
<organism evidence="3 4">
    <name type="scientific">Diacronema lutheri</name>
    <name type="common">Unicellular marine alga</name>
    <name type="synonym">Monochrysis lutheri</name>
    <dbReference type="NCBI Taxonomy" id="2081491"/>
    <lineage>
        <taxon>Eukaryota</taxon>
        <taxon>Haptista</taxon>
        <taxon>Haptophyta</taxon>
        <taxon>Pavlovophyceae</taxon>
        <taxon>Pavlovales</taxon>
        <taxon>Pavlovaceae</taxon>
        <taxon>Diacronema</taxon>
    </lineage>
</organism>
<dbReference type="InterPro" id="IPR019734">
    <property type="entry name" value="TPR_rpt"/>
</dbReference>
<evidence type="ECO:0000313" key="4">
    <source>
        <dbReference type="Proteomes" id="UP000751190"/>
    </source>
</evidence>
<evidence type="ECO:0000313" key="3">
    <source>
        <dbReference type="EMBL" id="KAG8464133.1"/>
    </source>
</evidence>
<keyword evidence="4" id="KW-1185">Reference proteome</keyword>
<dbReference type="PANTHER" id="PTHR10098">
    <property type="entry name" value="RAPSYN-RELATED"/>
    <property type="match status" value="1"/>
</dbReference>
<sequence>MSSLFAARADEGPPLDTINRLMSSSGMTADSSRARAPARWMSDSKMRARSPPPEVNERLEAEYEAAYDDPFLAPIGGGGAAHAGAGAQQPIMPRVKQPLRVEPPQEYNCPARIDLKMSADDEHLSSLHQIAELSARVAKKAPRHNALSSDKASAERMRDYALLAHSARRAGQPSTAGVQAFKQGVLFDNVADYAQAIKCYKHFLESCLESGDAVGEALACNSIGVDYQIMGDSHARQAVQYHTKHLEVADVPGKYIAHVNLGLCYAALKMPDEAVANHQHALRYAIRMCSLAGESLACGNLGMIASVEDIPTAKACAERQLQLARTLNDTRGKGDAYRQLGVLSNLQGAHGEAVHYFQQAMQLAQAEADELVSNSARCSIGVAKGNAGFDEFLQSLVARAAPNGQGGGAER</sequence>
<reference evidence="3" key="1">
    <citation type="submission" date="2021-05" db="EMBL/GenBank/DDBJ databases">
        <title>The genome of the haptophyte Pavlova lutheri (Diacronema luteri, Pavlovales) - a model for lipid biosynthesis in eukaryotic algae.</title>
        <authorList>
            <person name="Hulatt C.J."/>
            <person name="Posewitz M.C."/>
        </authorList>
    </citation>
    <scope>NUCLEOTIDE SEQUENCE</scope>
    <source>
        <strain evidence="3">NIVA-4/92</strain>
    </source>
</reference>
<dbReference type="OrthoDB" id="286233at2759"/>
<dbReference type="InterPro" id="IPR011990">
    <property type="entry name" value="TPR-like_helical_dom_sf"/>
</dbReference>
<feature type="compositionally biased region" description="Polar residues" evidence="2">
    <location>
        <begin position="20"/>
        <end position="31"/>
    </location>
</feature>
<dbReference type="SMART" id="SM00028">
    <property type="entry name" value="TPR"/>
    <property type="match status" value="3"/>
</dbReference>
<dbReference type="AlphaFoldDB" id="A0A8J5XCL0"/>
<dbReference type="Gene3D" id="1.25.40.10">
    <property type="entry name" value="Tetratricopeptide repeat domain"/>
    <property type="match status" value="1"/>
</dbReference>
<name>A0A8J5XCL0_DIALT</name>